<reference evidence="5" key="1">
    <citation type="submission" date="2014-07" db="EMBL/GenBank/DDBJ databases">
        <authorList>
            <person name="Martin A.A"/>
            <person name="De Silva N."/>
        </authorList>
    </citation>
    <scope>NUCLEOTIDE SEQUENCE</scope>
</reference>
<keyword evidence="4" id="KW-0732">Signal</keyword>
<dbReference type="AlphaFoldDB" id="A0A0K0FC54"/>
<dbReference type="Proteomes" id="UP000035680">
    <property type="component" value="Unassembled WGS sequence"/>
</dbReference>
<keyword evidence="3" id="KW-0964">Secreted</keyword>
<evidence type="ECO:0000256" key="3">
    <source>
        <dbReference type="ARBA" id="ARBA00022525"/>
    </source>
</evidence>
<comment type="similarity">
    <text evidence="2">Belongs to the nematode transthyretin-like family.</text>
</comment>
<evidence type="ECO:0000313" key="6">
    <source>
        <dbReference type="WBParaSite" id="SVE_0641800.1"/>
    </source>
</evidence>
<dbReference type="GO" id="GO:0009986">
    <property type="term" value="C:cell surface"/>
    <property type="evidence" value="ECO:0007669"/>
    <property type="project" value="InterPro"/>
</dbReference>
<protein>
    <submittedName>
        <fullName evidence="6">Transthyretin-like family-containing protein</fullName>
    </submittedName>
</protein>
<dbReference type="InterPro" id="IPR038479">
    <property type="entry name" value="Transthyretin-like_sf"/>
</dbReference>
<organism evidence="5 6">
    <name type="scientific">Strongyloides venezuelensis</name>
    <name type="common">Threadworm</name>
    <dbReference type="NCBI Taxonomy" id="75913"/>
    <lineage>
        <taxon>Eukaryota</taxon>
        <taxon>Metazoa</taxon>
        <taxon>Ecdysozoa</taxon>
        <taxon>Nematoda</taxon>
        <taxon>Chromadorea</taxon>
        <taxon>Rhabditida</taxon>
        <taxon>Tylenchina</taxon>
        <taxon>Panagrolaimomorpha</taxon>
        <taxon>Strongyloidoidea</taxon>
        <taxon>Strongyloididae</taxon>
        <taxon>Strongyloides</taxon>
    </lineage>
</organism>
<evidence type="ECO:0000313" key="5">
    <source>
        <dbReference type="Proteomes" id="UP000035680"/>
    </source>
</evidence>
<proteinExistence type="inferred from homology"/>
<sequence length="134" mass="15823">MIHSLIFSFLIVIIYCYHLNDISSKKLLRGYLQCSRIPLTNTNITIYDEEGFTSVTNITDKNGYFEIHIGKEFNNFLDGYFEFYYNCSKYYKNIYLDVKEGRQKNDSNIHHGEQVYDYGILDPAEIDKIKDTID</sequence>
<dbReference type="WBParaSite" id="SVE_0641800.1">
    <property type="protein sequence ID" value="SVE_0641800.1"/>
    <property type="gene ID" value="SVE_0641800"/>
</dbReference>
<dbReference type="Gene3D" id="2.60.40.3330">
    <property type="match status" value="1"/>
</dbReference>
<evidence type="ECO:0000256" key="4">
    <source>
        <dbReference type="ARBA" id="ARBA00022729"/>
    </source>
</evidence>
<reference evidence="6" key="2">
    <citation type="submission" date="2015-08" db="UniProtKB">
        <authorList>
            <consortium name="WormBaseParasite"/>
        </authorList>
    </citation>
    <scope>IDENTIFICATION</scope>
</reference>
<accession>A0A0K0FC54</accession>
<evidence type="ECO:0000256" key="2">
    <source>
        <dbReference type="ARBA" id="ARBA00010112"/>
    </source>
</evidence>
<keyword evidence="5" id="KW-1185">Reference proteome</keyword>
<comment type="subcellular location">
    <subcellularLocation>
        <location evidence="1">Secreted</location>
    </subcellularLocation>
</comment>
<name>A0A0K0FC54_STRVS</name>
<dbReference type="Pfam" id="PF01060">
    <property type="entry name" value="TTR-52"/>
    <property type="match status" value="1"/>
</dbReference>
<evidence type="ECO:0000256" key="1">
    <source>
        <dbReference type="ARBA" id="ARBA00004613"/>
    </source>
</evidence>
<dbReference type="GO" id="GO:0005576">
    <property type="term" value="C:extracellular region"/>
    <property type="evidence" value="ECO:0007669"/>
    <property type="project" value="UniProtKB-SubCell"/>
</dbReference>
<dbReference type="InterPro" id="IPR001534">
    <property type="entry name" value="Transthyretin-like"/>
</dbReference>